<dbReference type="Gene3D" id="3.40.50.150">
    <property type="entry name" value="Vaccinia Virus protein VP39"/>
    <property type="match status" value="1"/>
</dbReference>
<dbReference type="SUPFAM" id="SSF53335">
    <property type="entry name" value="S-adenosyl-L-methionine-dependent methyltransferases"/>
    <property type="match status" value="1"/>
</dbReference>
<organism evidence="2 3">
    <name type="scientific">Saccharopolyspora thermophila</name>
    <dbReference type="NCBI Taxonomy" id="89367"/>
    <lineage>
        <taxon>Bacteria</taxon>
        <taxon>Bacillati</taxon>
        <taxon>Actinomycetota</taxon>
        <taxon>Actinomycetes</taxon>
        <taxon>Pseudonocardiales</taxon>
        <taxon>Pseudonocardiaceae</taxon>
        <taxon>Saccharopolyspora</taxon>
    </lineage>
</organism>
<comment type="caution">
    <text evidence="2">The sequence shown here is derived from an EMBL/GenBank/DDBJ whole genome shotgun (WGS) entry which is preliminary data.</text>
</comment>
<dbReference type="Proteomes" id="UP000597989">
    <property type="component" value="Unassembled WGS sequence"/>
</dbReference>
<dbReference type="RefSeq" id="WP_188988330.1">
    <property type="nucleotide sequence ID" value="NZ_BAAAHC010000013.1"/>
</dbReference>
<reference evidence="1 4" key="2">
    <citation type="journal article" date="2019" name="Int. J. Syst. Evol. Microbiol.">
        <title>The Global Catalogue of Microorganisms (GCM) 10K type strain sequencing project: providing services to taxonomists for standard genome sequencing and annotation.</title>
        <authorList>
            <consortium name="The Broad Institute Genomics Platform"/>
            <consortium name="The Broad Institute Genome Sequencing Center for Infectious Disease"/>
            <person name="Wu L."/>
            <person name="Ma J."/>
        </authorList>
    </citation>
    <scope>NUCLEOTIDE SEQUENCE [LARGE SCALE GENOMIC DNA]</scope>
    <source>
        <strain evidence="1 4">JCM 10664</strain>
    </source>
</reference>
<dbReference type="GO" id="GO:0008168">
    <property type="term" value="F:methyltransferase activity"/>
    <property type="evidence" value="ECO:0007669"/>
    <property type="project" value="UniProtKB-KW"/>
</dbReference>
<reference evidence="2 3" key="1">
    <citation type="journal article" date="2014" name="Int. J. Syst. Evol. Microbiol.">
        <title>Complete genome sequence of Corynebacterium casei LMG S-19264T (=DSM 44701T), isolated from a smear-ripened cheese.</title>
        <authorList>
            <consortium name="US DOE Joint Genome Institute (JGI-PGF)"/>
            <person name="Walter F."/>
            <person name="Albersmeier A."/>
            <person name="Kalinowski J."/>
            <person name="Ruckert C."/>
        </authorList>
    </citation>
    <scope>NUCLEOTIDE SEQUENCE [LARGE SCALE GENOMIC DNA]</scope>
    <source>
        <strain evidence="2 3">CGMCC 4.7206</strain>
    </source>
</reference>
<dbReference type="EMBL" id="BMMT01000010">
    <property type="protein sequence ID" value="GGI92140.1"/>
    <property type="molecule type" value="Genomic_DNA"/>
</dbReference>
<keyword evidence="2" id="KW-0808">Transferase</keyword>
<sequence length="246" mass="26585">MKLGRTGLRRDAVPAAFDAGAAAYDRLVAANPGYHEHLRTSVRRMRLPAGGAGLRLLDAGCGTGASTAALLAVAGAAEIVAVDASACMLRQARRKPWPTSVRFVHARVEDLAETEPFDGIFAAYLVRNLADPDEQLRAFRDLLRPGGTLAVHEYSVRDSLRARVVWPAVCWSVIIPAGLVATGRTGLFRHLWRSVATFDGVDRFRRRIADCGFTDVRAMTMTGWQRGVVHTFLGTAPGGQEPPDAP</sequence>
<gene>
    <name evidence="2" type="primary">ubiE</name>
    <name evidence="1" type="ORF">GCM10009545_33370</name>
    <name evidence="2" type="ORF">GCM10011581_31570</name>
</gene>
<accession>A0A917JZN9</accession>
<reference evidence="1" key="4">
    <citation type="submission" date="2023-12" db="EMBL/GenBank/DDBJ databases">
        <authorList>
            <person name="Sun Q."/>
            <person name="Inoue M."/>
        </authorList>
    </citation>
    <scope>NUCLEOTIDE SEQUENCE</scope>
    <source>
        <strain evidence="1">JCM 10664</strain>
    </source>
</reference>
<dbReference type="CDD" id="cd02440">
    <property type="entry name" value="AdoMet_MTases"/>
    <property type="match status" value="1"/>
</dbReference>
<keyword evidence="2" id="KW-0830">Ubiquinone</keyword>
<keyword evidence="2" id="KW-0489">Methyltransferase</keyword>
<evidence type="ECO:0000313" key="3">
    <source>
        <dbReference type="Proteomes" id="UP000597989"/>
    </source>
</evidence>
<dbReference type="Pfam" id="PF01209">
    <property type="entry name" value="Ubie_methyltran"/>
    <property type="match status" value="1"/>
</dbReference>
<dbReference type="PANTHER" id="PTHR43861:SF1">
    <property type="entry name" value="TRANS-ACONITATE 2-METHYLTRANSFERASE"/>
    <property type="match status" value="1"/>
</dbReference>
<proteinExistence type="predicted"/>
<evidence type="ECO:0000313" key="4">
    <source>
        <dbReference type="Proteomes" id="UP001500220"/>
    </source>
</evidence>
<name>A0A917JZN9_9PSEU</name>
<dbReference type="PANTHER" id="PTHR43861">
    <property type="entry name" value="TRANS-ACONITATE 2-METHYLTRANSFERASE-RELATED"/>
    <property type="match status" value="1"/>
</dbReference>
<dbReference type="Proteomes" id="UP001500220">
    <property type="component" value="Unassembled WGS sequence"/>
</dbReference>
<protein>
    <submittedName>
        <fullName evidence="1">Class I SAM-dependent methyltransferase</fullName>
    </submittedName>
    <submittedName>
        <fullName evidence="2">Ubiquinone/menaquinone biosynthesis methyltransferase</fullName>
    </submittedName>
</protein>
<reference evidence="2" key="3">
    <citation type="submission" date="2020-09" db="EMBL/GenBank/DDBJ databases">
        <authorList>
            <person name="Sun Q."/>
            <person name="Zhou Y."/>
        </authorList>
    </citation>
    <scope>NUCLEOTIDE SEQUENCE</scope>
    <source>
        <strain evidence="2">CGMCC 4.7206</strain>
    </source>
</reference>
<keyword evidence="4" id="KW-1185">Reference proteome</keyword>
<dbReference type="InterPro" id="IPR029063">
    <property type="entry name" value="SAM-dependent_MTases_sf"/>
</dbReference>
<evidence type="ECO:0000313" key="1">
    <source>
        <dbReference type="EMBL" id="GAA0528356.1"/>
    </source>
</evidence>
<dbReference type="GO" id="GO:0032259">
    <property type="term" value="P:methylation"/>
    <property type="evidence" value="ECO:0007669"/>
    <property type="project" value="UniProtKB-KW"/>
</dbReference>
<dbReference type="EMBL" id="BAAAHC010000013">
    <property type="protein sequence ID" value="GAA0528356.1"/>
    <property type="molecule type" value="Genomic_DNA"/>
</dbReference>
<evidence type="ECO:0000313" key="2">
    <source>
        <dbReference type="EMBL" id="GGI92140.1"/>
    </source>
</evidence>
<dbReference type="AlphaFoldDB" id="A0A917JZN9"/>